<name>A0AAX4JBF7_9MICR</name>
<dbReference type="KEGG" id="vnx:VNE69_04116"/>
<feature type="transmembrane region" description="Helical" evidence="1">
    <location>
        <begin position="109"/>
        <end position="126"/>
    </location>
</feature>
<gene>
    <name evidence="2" type="ORF">VNE69_04116</name>
</gene>
<keyword evidence="3" id="KW-1185">Reference proteome</keyword>
<evidence type="ECO:0000313" key="3">
    <source>
        <dbReference type="Proteomes" id="UP001334084"/>
    </source>
</evidence>
<dbReference type="Proteomes" id="UP001334084">
    <property type="component" value="Chromosome 4"/>
</dbReference>
<evidence type="ECO:0000313" key="2">
    <source>
        <dbReference type="EMBL" id="WUR03290.1"/>
    </source>
</evidence>
<keyword evidence="1" id="KW-0812">Transmembrane</keyword>
<dbReference type="GeneID" id="90541106"/>
<dbReference type="AlphaFoldDB" id="A0AAX4JBF7"/>
<organism evidence="2 3">
    <name type="scientific">Vairimorpha necatrix</name>
    <dbReference type="NCBI Taxonomy" id="6039"/>
    <lineage>
        <taxon>Eukaryota</taxon>
        <taxon>Fungi</taxon>
        <taxon>Fungi incertae sedis</taxon>
        <taxon>Microsporidia</taxon>
        <taxon>Nosematidae</taxon>
        <taxon>Vairimorpha</taxon>
    </lineage>
</organism>
<keyword evidence="1" id="KW-0472">Membrane</keyword>
<evidence type="ECO:0000256" key="1">
    <source>
        <dbReference type="SAM" id="Phobius"/>
    </source>
</evidence>
<reference evidence="2" key="1">
    <citation type="journal article" date="2024" name="BMC Genomics">
        <title>Functional annotation of a divergent genome using sequence and structure-based similarity.</title>
        <authorList>
            <person name="Svedberg D."/>
            <person name="Winiger R.R."/>
            <person name="Berg A."/>
            <person name="Sharma H."/>
            <person name="Tellgren-Roth C."/>
            <person name="Debrunner-Vossbrinck B.A."/>
            <person name="Vossbrinck C.R."/>
            <person name="Barandun J."/>
        </authorList>
    </citation>
    <scope>NUCLEOTIDE SEQUENCE</scope>
    <source>
        <strain evidence="2">Illinois isolate</strain>
    </source>
</reference>
<protein>
    <submittedName>
        <fullName evidence="2">Membrane protein</fullName>
    </submittedName>
</protein>
<proteinExistence type="predicted"/>
<dbReference type="EMBL" id="CP142729">
    <property type="protein sequence ID" value="WUR03290.1"/>
    <property type="molecule type" value="Genomic_DNA"/>
</dbReference>
<dbReference type="RefSeq" id="XP_065329435.1">
    <property type="nucleotide sequence ID" value="XM_065473363.1"/>
</dbReference>
<sequence>MEFQDVTLEELKEVLYKYTEYSTDEDSILSEINLSQSLIKEEIKKENKNISEILKNISMKINSMKKENEKMGLEECTKCINLLNQIRKDIEIVRNEDINVKKKIKKGKMMIIILIIIIICIGKKLIKN</sequence>
<keyword evidence="1" id="KW-1133">Transmembrane helix</keyword>
<accession>A0AAX4JBF7</accession>